<evidence type="ECO:0000256" key="15">
    <source>
        <dbReference type="ARBA" id="ARBA00023211"/>
    </source>
</evidence>
<dbReference type="SUPFAM" id="SSF53448">
    <property type="entry name" value="Nucleotide-diphospho-sugar transferases"/>
    <property type="match status" value="1"/>
</dbReference>
<evidence type="ECO:0000256" key="9">
    <source>
        <dbReference type="ARBA" id="ARBA00022968"/>
    </source>
</evidence>
<dbReference type="Proteomes" id="UP000694890">
    <property type="component" value="Linkage group LG8"/>
</dbReference>
<comment type="cofactor">
    <cofactor evidence="1 17">
        <name>Mn(2+)</name>
        <dbReference type="ChEBI" id="CHEBI:29035"/>
    </cofactor>
</comment>
<keyword evidence="10 17" id="KW-1133">Transmembrane helix</keyword>
<evidence type="ECO:0000313" key="22">
    <source>
        <dbReference type="Proteomes" id="UP000314980"/>
    </source>
</evidence>
<feature type="domain" description="Galactosyltransferase N-terminal" evidence="20">
    <location>
        <begin position="115"/>
        <end position="247"/>
    </location>
</feature>
<keyword evidence="8 17" id="KW-0479">Metal-binding</keyword>
<evidence type="ECO:0000259" key="20">
    <source>
        <dbReference type="Pfam" id="PF13733"/>
    </source>
</evidence>
<evidence type="ECO:0000313" key="23">
    <source>
        <dbReference type="RefSeq" id="XP_018535101.1"/>
    </source>
</evidence>
<keyword evidence="22" id="KW-1185">Reference proteome</keyword>
<reference evidence="23" key="2">
    <citation type="submission" date="2025-04" db="UniProtKB">
        <authorList>
            <consortium name="RefSeq"/>
        </authorList>
    </citation>
    <scope>IDENTIFICATION</scope>
    <source>
        <tissue evidence="23">Brain</tissue>
    </source>
</reference>
<reference evidence="22" key="1">
    <citation type="submission" date="2015-09" db="EMBL/GenBank/DDBJ databases">
        <authorList>
            <person name="Sai Rama Sridatta P."/>
        </authorList>
    </citation>
    <scope>NUCLEOTIDE SEQUENCE [LARGE SCALE GENOMIC DNA]</scope>
</reference>
<dbReference type="InParanoid" id="A0A4W6C6F4"/>
<dbReference type="RefSeq" id="XP_018535101.1">
    <property type="nucleotide sequence ID" value="XM_018679585.2"/>
</dbReference>
<evidence type="ECO:0000256" key="1">
    <source>
        <dbReference type="ARBA" id="ARBA00001936"/>
    </source>
</evidence>
<comment type="catalytic activity">
    <reaction evidence="16">
        <text>N-acetyl-D-glucosamine + UDP-alpha-D-galactose = beta-D-galactosyl-(1-&gt;4)-N-acetyl-D-glucosamine + UDP + H(+)</text>
        <dbReference type="Rhea" id="RHEA:17745"/>
        <dbReference type="ChEBI" id="CHEBI:15378"/>
        <dbReference type="ChEBI" id="CHEBI:58223"/>
        <dbReference type="ChEBI" id="CHEBI:60152"/>
        <dbReference type="ChEBI" id="CHEBI:66914"/>
        <dbReference type="ChEBI" id="CHEBI:506227"/>
        <dbReference type="EC" id="2.4.1.90"/>
    </reaction>
    <physiologicalReaction direction="left-to-right" evidence="16">
        <dbReference type="Rhea" id="RHEA:17746"/>
    </physiologicalReaction>
</comment>
<dbReference type="Pfam" id="PF13733">
    <property type="entry name" value="Glyco_transf_7N"/>
    <property type="match status" value="1"/>
</dbReference>
<name>A0A4W6C6F4_LATCA</name>
<evidence type="ECO:0000256" key="5">
    <source>
        <dbReference type="ARBA" id="ARBA00022676"/>
    </source>
</evidence>
<evidence type="ECO:0000313" key="21">
    <source>
        <dbReference type="Ensembl" id="ENSLCAP00010009088.1"/>
    </source>
</evidence>
<dbReference type="FunFam" id="3.90.550.10:FF:000028">
    <property type="entry name" value="beta-1,4-galactosyltransferase 1"/>
    <property type="match status" value="1"/>
</dbReference>
<evidence type="ECO:0000256" key="11">
    <source>
        <dbReference type="ARBA" id="ARBA00023034"/>
    </source>
</evidence>
<dbReference type="GO" id="GO:0008092">
    <property type="term" value="F:cytoskeletal protein binding"/>
    <property type="evidence" value="ECO:0007669"/>
    <property type="project" value="TreeGrafter"/>
</dbReference>
<keyword evidence="5 17" id="KW-0328">Glycosyltransferase</keyword>
<dbReference type="AlphaFoldDB" id="A0A4W6C6F4"/>
<dbReference type="GO" id="GO:0046872">
    <property type="term" value="F:metal ion binding"/>
    <property type="evidence" value="ECO:0007669"/>
    <property type="project" value="UniProtKB-UniRule"/>
</dbReference>
<dbReference type="InterPro" id="IPR027791">
    <property type="entry name" value="Galactosyl_T_C"/>
</dbReference>
<dbReference type="PANTHER" id="PTHR19300">
    <property type="entry name" value="BETA-1,4-GALACTOSYLTRANSFERASE"/>
    <property type="match status" value="1"/>
</dbReference>
<keyword evidence="13" id="KW-1015">Disulfide bond</keyword>
<dbReference type="GO" id="GO:0005975">
    <property type="term" value="P:carbohydrate metabolic process"/>
    <property type="evidence" value="ECO:0007669"/>
    <property type="project" value="InterPro"/>
</dbReference>
<feature type="compositionally biased region" description="Polar residues" evidence="18">
    <location>
        <begin position="50"/>
        <end position="65"/>
    </location>
</feature>
<feature type="transmembrane region" description="Helical" evidence="17">
    <location>
        <begin position="18"/>
        <end position="35"/>
    </location>
</feature>
<keyword evidence="6 17" id="KW-0808">Transferase</keyword>
<evidence type="ECO:0000256" key="8">
    <source>
        <dbReference type="ARBA" id="ARBA00022723"/>
    </source>
</evidence>
<keyword evidence="15 17" id="KW-0464">Manganese</keyword>
<evidence type="ECO:0000259" key="19">
    <source>
        <dbReference type="Pfam" id="PF02709"/>
    </source>
</evidence>
<protein>
    <recommendedName>
        <fullName evidence="17">Beta-1,4-galactosyltransferase</fullName>
        <shortName evidence="17">Beta-1,4-GalTase</shortName>
        <ecNumber evidence="17">2.4.1.-</ecNumber>
    </recommendedName>
</protein>
<evidence type="ECO:0000256" key="18">
    <source>
        <dbReference type="SAM" id="MobiDB-lite"/>
    </source>
</evidence>
<accession>A0A4W6C6F4</accession>
<feature type="region of interest" description="Disordered" evidence="18">
    <location>
        <begin position="50"/>
        <end position="110"/>
    </location>
</feature>
<dbReference type="Proteomes" id="UP000314980">
    <property type="component" value="Unassembled WGS sequence"/>
</dbReference>
<evidence type="ECO:0000256" key="17">
    <source>
        <dbReference type="RuleBase" id="RU368121"/>
    </source>
</evidence>
<evidence type="ECO:0000256" key="2">
    <source>
        <dbReference type="ARBA" id="ARBA00004323"/>
    </source>
</evidence>
<dbReference type="GeneTree" id="ENSGT00940000155244"/>
<evidence type="ECO:0000256" key="7">
    <source>
        <dbReference type="ARBA" id="ARBA00022692"/>
    </source>
</evidence>
<evidence type="ECO:0000256" key="10">
    <source>
        <dbReference type="ARBA" id="ARBA00022989"/>
    </source>
</evidence>
<evidence type="ECO:0000256" key="6">
    <source>
        <dbReference type="ARBA" id="ARBA00022679"/>
    </source>
</evidence>
<evidence type="ECO:0000256" key="4">
    <source>
        <dbReference type="ARBA" id="ARBA00005735"/>
    </source>
</evidence>
<evidence type="ECO:0000256" key="12">
    <source>
        <dbReference type="ARBA" id="ARBA00023136"/>
    </source>
</evidence>
<dbReference type="InterPro" id="IPR003859">
    <property type="entry name" value="Galactosyl_T"/>
</dbReference>
<dbReference type="CTD" id="768123"/>
<sequence>MPGDTTVNFNLLHRTCKLVVLLCFLHISVTVVFYVRSLDLRFAFVQNQQSHNNPTQLNQPRNPGFTSRAEPKDTETSKGAAVDFQVEEQKDEPKLPDNPPEKEKVEEPVKKLEKCPETSPLLVGPLRVEFSTPVNLEQVKRDNPNLQPGGRFKPKDCEAQQKVAIIIPFRKRDEHLKYWLYYLHPILQRQQLDYGVYVINQDGDVIFNRAKLLNVGYAEALKEYDYECFVFSDVDLIPMDDRNTYKCFSQPRHLSVSMDKFGFRLPYNQYFGGVSSMSKEQYLKINGFPNNYWGWGGEDDDIYNRLASKGMSISRPNGEVGKCRMIRHERDKQNEPNPQRFDRIAHTRETMHRDGINSLSYKVVKVEKFDLFTKITVDVGKP</sequence>
<dbReference type="KEGG" id="lcf:108885296"/>
<evidence type="ECO:0000256" key="13">
    <source>
        <dbReference type="ARBA" id="ARBA00023157"/>
    </source>
</evidence>
<proteinExistence type="inferred from homology"/>
<dbReference type="STRING" id="8187.ENSLCAP00010009088"/>
<dbReference type="OrthoDB" id="10016069at2759"/>
<dbReference type="PANTHER" id="PTHR19300:SF5">
    <property type="entry name" value="BETA-1,4-GALACTOSYLTRANSFERASE 1"/>
    <property type="match status" value="1"/>
</dbReference>
<keyword evidence="11 17" id="KW-0333">Golgi apparatus</keyword>
<evidence type="ECO:0000256" key="3">
    <source>
        <dbReference type="ARBA" id="ARBA00004922"/>
    </source>
</evidence>
<dbReference type="GO" id="GO:0000139">
    <property type="term" value="C:Golgi membrane"/>
    <property type="evidence" value="ECO:0007669"/>
    <property type="project" value="UniProtKB-SubCell"/>
</dbReference>
<organism evidence="21 22">
    <name type="scientific">Lates calcarifer</name>
    <name type="common">Barramundi</name>
    <name type="synonym">Holocentrus calcarifer</name>
    <dbReference type="NCBI Taxonomy" id="8187"/>
    <lineage>
        <taxon>Eukaryota</taxon>
        <taxon>Metazoa</taxon>
        <taxon>Chordata</taxon>
        <taxon>Craniata</taxon>
        <taxon>Vertebrata</taxon>
        <taxon>Euteleostomi</taxon>
        <taxon>Actinopterygii</taxon>
        <taxon>Neopterygii</taxon>
        <taxon>Teleostei</taxon>
        <taxon>Neoteleostei</taxon>
        <taxon>Acanthomorphata</taxon>
        <taxon>Carangaria</taxon>
        <taxon>Carangaria incertae sedis</taxon>
        <taxon>Centropomidae</taxon>
        <taxon>Lates</taxon>
    </lineage>
</organism>
<dbReference type="GO" id="GO:0003831">
    <property type="term" value="F:beta-N-acetylglucosaminylglycopeptide beta-1,4-galactosyltransferase activity"/>
    <property type="evidence" value="ECO:0007669"/>
    <property type="project" value="TreeGrafter"/>
</dbReference>
<keyword evidence="9 17" id="KW-0735">Signal-anchor</keyword>
<comment type="pathway">
    <text evidence="3 17">Protein modification; protein glycosylation.</text>
</comment>
<dbReference type="PRINTS" id="PR02050">
    <property type="entry name" value="B14GALTRFASE"/>
</dbReference>
<comment type="subcellular location">
    <subcellularLocation>
        <location evidence="2 17">Golgi apparatus membrane</location>
        <topology evidence="2 17">Single-pass type II membrane protein</topology>
    </subcellularLocation>
</comment>
<keyword evidence="14 17" id="KW-0325">Glycoprotein</keyword>
<dbReference type="GO" id="GO:0003945">
    <property type="term" value="F:N-acetyllactosamine synthase activity"/>
    <property type="evidence" value="ECO:0007669"/>
    <property type="project" value="UniProtKB-EC"/>
</dbReference>
<comment type="similarity">
    <text evidence="4 17">Belongs to the glycosyltransferase 7 family.</text>
</comment>
<reference evidence="21" key="3">
    <citation type="submission" date="2025-05" db="UniProtKB">
        <authorList>
            <consortium name="Ensembl"/>
        </authorList>
    </citation>
    <scope>IDENTIFICATION</scope>
</reference>
<dbReference type="EC" id="2.4.1.-" evidence="17"/>
<dbReference type="InterPro" id="IPR029044">
    <property type="entry name" value="Nucleotide-diphossugar_trans"/>
</dbReference>
<dbReference type="CDD" id="cd00899">
    <property type="entry name" value="b4GalT"/>
    <property type="match status" value="1"/>
</dbReference>
<dbReference type="Gene3D" id="3.90.550.10">
    <property type="entry name" value="Spore Coat Polysaccharide Biosynthesis Protein SpsA, Chain A"/>
    <property type="match status" value="1"/>
</dbReference>
<dbReference type="GO" id="GO:0032580">
    <property type="term" value="C:Golgi cisterna membrane"/>
    <property type="evidence" value="ECO:0007669"/>
    <property type="project" value="UniProtKB-UniRule"/>
</dbReference>
<keyword evidence="12 17" id="KW-0472">Membrane</keyword>
<evidence type="ECO:0000256" key="16">
    <source>
        <dbReference type="ARBA" id="ARBA00049413"/>
    </source>
</evidence>
<keyword evidence="7 17" id="KW-0812">Transmembrane</keyword>
<feature type="domain" description="Galactosyltransferase C-terminal" evidence="19">
    <location>
        <begin position="252"/>
        <end position="329"/>
    </location>
</feature>
<gene>
    <name evidence="21" type="primary">B4GALT1</name>
    <name evidence="23" type="synonym">b4galt1l</name>
</gene>
<dbReference type="GeneID" id="108885296"/>
<feature type="compositionally biased region" description="Basic and acidic residues" evidence="18">
    <location>
        <begin position="87"/>
        <end position="110"/>
    </location>
</feature>
<dbReference type="InterPro" id="IPR027995">
    <property type="entry name" value="Galactosyl_T_N"/>
</dbReference>
<dbReference type="Ensembl" id="ENSLCAT00010009300.1">
    <property type="protein sequence ID" value="ENSLCAP00010009088.1"/>
    <property type="gene ID" value="ENSLCAG00010004357.1"/>
</dbReference>
<dbReference type="Pfam" id="PF02709">
    <property type="entry name" value="Glyco_transf_7C"/>
    <property type="match status" value="1"/>
</dbReference>
<dbReference type="UniPathway" id="UPA00378"/>
<evidence type="ECO:0000256" key="14">
    <source>
        <dbReference type="ARBA" id="ARBA00023180"/>
    </source>
</evidence>
<dbReference type="GO" id="GO:0006487">
    <property type="term" value="P:protein N-linked glycosylation"/>
    <property type="evidence" value="ECO:0007669"/>
    <property type="project" value="TreeGrafter"/>
</dbReference>
<comment type="function">
    <text evidence="17">Responsible for the synthesis of complex-type N-linked oligosaccharides in many glycoproteins as well as the carbohydrate moieties of glycolipids.</text>
</comment>